<name>A0ABP7ZFK1_9MICO</name>
<evidence type="ECO:0000259" key="4">
    <source>
        <dbReference type="Pfam" id="PF04586"/>
    </source>
</evidence>
<proteinExistence type="predicted"/>
<dbReference type="Pfam" id="PF04586">
    <property type="entry name" value="Peptidase_S78"/>
    <property type="match status" value="1"/>
</dbReference>
<dbReference type="Proteomes" id="UP001415169">
    <property type="component" value="Unassembled WGS sequence"/>
</dbReference>
<dbReference type="EMBL" id="BAABBV010000001">
    <property type="protein sequence ID" value="GAA4155935.1"/>
    <property type="molecule type" value="Genomic_DNA"/>
</dbReference>
<gene>
    <name evidence="5" type="ORF">GCM10022286_05600</name>
</gene>
<keyword evidence="1" id="KW-1188">Viral release from host cell</keyword>
<comment type="caution">
    <text evidence="5">The sequence shown here is derived from an EMBL/GenBank/DDBJ whole genome shotgun (WGS) entry which is preliminary data.</text>
</comment>
<sequence length="267" mass="28476">MTYQLLIREAAIAPADDSGTGERTFTGIAVPFNTPVSISDWWGDAYSEQVAPGAVVNASDDMPLVFWRHDDPIGRITAFSDTPDGWQVTGSISQTPRGDEAYTLLQDGVLDRMSIGFEPLEDTVTTDPDTGAVTVTRTQIRVREVSLVPFPAYDDAKVTAVRSQTPEAATAVSATKRAAGADTEDSAMAEDTITRADLDATAEDIERRFSVQLAGLAKPEQAIDRRSAGEIIKAIVAGDEATRAAYTETVKRAYTGGTSADTVNNPA</sequence>
<feature type="domain" description="Prohead serine protease" evidence="4">
    <location>
        <begin position="16"/>
        <end position="164"/>
    </location>
</feature>
<evidence type="ECO:0000256" key="3">
    <source>
        <dbReference type="ARBA" id="ARBA00022801"/>
    </source>
</evidence>
<dbReference type="InterPro" id="IPR006433">
    <property type="entry name" value="Prohead_protease"/>
</dbReference>
<keyword evidence="3" id="KW-0378">Hydrolase</keyword>
<protein>
    <recommendedName>
        <fullName evidence="4">Prohead serine protease domain-containing protein</fullName>
    </recommendedName>
</protein>
<reference evidence="5" key="1">
    <citation type="journal article" date="2014" name="Int. J. Syst. Evol. Microbiol.">
        <title>Complete genome of a new Firmicutes species belonging to the dominant human colonic microbiota ('Ruminococcus bicirculans') reveals two chromosomes and a selective capacity to utilize plant glucans.</title>
        <authorList>
            <consortium name="NISC Comparative Sequencing Program"/>
            <person name="Wegmann U."/>
            <person name="Louis P."/>
            <person name="Goesmann A."/>
            <person name="Henrissat B."/>
            <person name="Duncan S.H."/>
            <person name="Flint H.J."/>
        </authorList>
    </citation>
    <scope>NUCLEOTIDE SEQUENCE</scope>
    <source>
        <strain evidence="5">JCM 17590</strain>
    </source>
</reference>
<evidence type="ECO:0000313" key="5">
    <source>
        <dbReference type="EMBL" id="GAA4155935.1"/>
    </source>
</evidence>
<dbReference type="NCBIfam" id="TIGR01543">
    <property type="entry name" value="proheadase_HK97"/>
    <property type="match status" value="1"/>
</dbReference>
<keyword evidence="6" id="KW-1185">Reference proteome</keyword>
<evidence type="ECO:0000313" key="6">
    <source>
        <dbReference type="Proteomes" id="UP001415169"/>
    </source>
</evidence>
<evidence type="ECO:0000256" key="2">
    <source>
        <dbReference type="ARBA" id="ARBA00022670"/>
    </source>
</evidence>
<evidence type="ECO:0000256" key="1">
    <source>
        <dbReference type="ARBA" id="ARBA00022612"/>
    </source>
</evidence>
<dbReference type="RefSeq" id="WP_344790212.1">
    <property type="nucleotide sequence ID" value="NZ_BAABBV010000001.1"/>
</dbReference>
<accession>A0ABP7ZFK1</accession>
<keyword evidence="2" id="KW-0645">Protease</keyword>
<dbReference type="InterPro" id="IPR054613">
    <property type="entry name" value="Peptidase_S78_dom"/>
</dbReference>
<organism evidence="5 6">
    <name type="scientific">Gryllotalpicola daejeonensis</name>
    <dbReference type="NCBI Taxonomy" id="993087"/>
    <lineage>
        <taxon>Bacteria</taxon>
        <taxon>Bacillati</taxon>
        <taxon>Actinomycetota</taxon>
        <taxon>Actinomycetes</taxon>
        <taxon>Micrococcales</taxon>
        <taxon>Microbacteriaceae</taxon>
        <taxon>Gryllotalpicola</taxon>
    </lineage>
</organism>
<reference evidence="5" key="2">
    <citation type="submission" date="2023-12" db="EMBL/GenBank/DDBJ databases">
        <authorList>
            <person name="Sun Q."/>
            <person name="Inoue M."/>
        </authorList>
    </citation>
    <scope>NUCLEOTIDE SEQUENCE</scope>
    <source>
        <strain evidence="5">JCM 17590</strain>
    </source>
</reference>